<sequence>MQTLGLNGSPIIICSTDSISFRVNGAAIELNFSL</sequence>
<protein>
    <submittedName>
        <fullName evidence="1">Uncharacterized protein</fullName>
    </submittedName>
</protein>
<reference evidence="1" key="1">
    <citation type="submission" date="2005-03" db="EMBL/GenBank/DDBJ databases">
        <authorList>
            <person name="Han Z."/>
        </authorList>
    </citation>
    <scope>NUCLEOTIDE SEQUENCE</scope>
</reference>
<organism evidence="1">
    <name type="scientific">Schistosoma japonicum</name>
    <name type="common">Blood fluke</name>
    <dbReference type="NCBI Taxonomy" id="6182"/>
    <lineage>
        <taxon>Eukaryota</taxon>
        <taxon>Metazoa</taxon>
        <taxon>Spiralia</taxon>
        <taxon>Lophotrochozoa</taxon>
        <taxon>Platyhelminthes</taxon>
        <taxon>Trematoda</taxon>
        <taxon>Digenea</taxon>
        <taxon>Strigeidida</taxon>
        <taxon>Schistosomatoidea</taxon>
        <taxon>Schistosomatidae</taxon>
        <taxon>Schistosoma</taxon>
    </lineage>
</organism>
<dbReference type="AlphaFoldDB" id="Q5BY84"/>
<dbReference type="EMBL" id="AY811752">
    <property type="protein sequence ID" value="AAX27641.1"/>
    <property type="molecule type" value="mRNA"/>
</dbReference>
<evidence type="ECO:0000313" key="1">
    <source>
        <dbReference type="EMBL" id="AAX27641.1"/>
    </source>
</evidence>
<reference evidence="1" key="2">
    <citation type="journal article" date="2006" name="PLoS Pathog.">
        <title>New perspectives on host-parasite interplay by comparative transcriptomic and proteomic analyses of Schistosoma japonicum.</title>
        <authorList>
            <person name="Liu F."/>
            <person name="Lu J."/>
            <person name="Hu W."/>
            <person name="Wang S.Y."/>
            <person name="Cui S.J."/>
            <person name="Chi M."/>
            <person name="Yan Q."/>
            <person name="Wang X.R."/>
            <person name="Song H.D."/>
            <person name="Xu X.N."/>
            <person name="Wang J.J."/>
            <person name="Zhang X.L."/>
            <person name="Zhang X."/>
            <person name="Wang Z.Q."/>
            <person name="Xue C.L."/>
            <person name="Brindley P.J."/>
            <person name="McManus D.P."/>
            <person name="Yang P.Y."/>
            <person name="Feng Z."/>
            <person name="Chen Z."/>
            <person name="Han Z.G."/>
        </authorList>
    </citation>
    <scope>NUCLEOTIDE SEQUENCE</scope>
</reference>
<name>Q5BY84_SCHJA</name>
<proteinExistence type="evidence at transcript level"/>
<accession>Q5BY84</accession>